<comment type="caution">
    <text evidence="3">The sequence shown here is derived from an EMBL/GenBank/DDBJ whole genome shotgun (WGS) entry which is preliminary data.</text>
</comment>
<keyword evidence="2" id="KW-1133">Transmembrane helix</keyword>
<evidence type="ECO:0000313" key="4">
    <source>
        <dbReference type="Proteomes" id="UP000799439"/>
    </source>
</evidence>
<organism evidence="3 4">
    <name type="scientific">Myriangium duriaei CBS 260.36</name>
    <dbReference type="NCBI Taxonomy" id="1168546"/>
    <lineage>
        <taxon>Eukaryota</taxon>
        <taxon>Fungi</taxon>
        <taxon>Dikarya</taxon>
        <taxon>Ascomycota</taxon>
        <taxon>Pezizomycotina</taxon>
        <taxon>Dothideomycetes</taxon>
        <taxon>Dothideomycetidae</taxon>
        <taxon>Myriangiales</taxon>
        <taxon>Myriangiaceae</taxon>
        <taxon>Myriangium</taxon>
    </lineage>
</organism>
<gene>
    <name evidence="3" type="ORF">K461DRAFT_270524</name>
</gene>
<sequence length="858" mass="93834">MATVHEPLDDAASISSVPDSAFASDSEPDDDMGNTLATSATPNPATSAKDREAQAESSRARQVAFQQRQQQRQRQTQDQPSSADARPAEQSSSQPQAPPQTDTAADPDDVPPPPYSEALRQGSRPDDAVRYAWRQGISEGSLDMNSFNRLVSPTAEHEEAPPTDAFASAPRPNDNNRQIDLEAQNNREEQGPIPDAARTAPDYGSIPDRGRGGRGGGRGRSRGRGRGRGRRHDHSHHEHGHLRETRSGYQQVDDHDYTSDDTSDPSEDELAERRRYRKSNKGRSGCLGGWKRNDDWYNKFPRWWDDWSQRRQEERRRRRYKKLAFLIVVLVLLMIVLMPIMKNAMSNTDKSPTPGIPDDNDNTPEEPTNPGDVWPDDPSSHRASFCSGAKWTRFIHHRVEPNDGDLAFFETLTHPRFKGIIRLVPAPSSQAESIRASIAYAVDPKFEMTNVGFTSSPDGLRLTPPVFHPDPYHNNELSCTDADVIFSIKPTLSLQNLVMSAAHLSIAIDKHLFGNSTSKQGLQVQNSTLLETTHGKVTAQYAGGQDIHVHTQSGRVEGTFALYHRLHITTSSGAISIIIEPQPAPKDNPAQPATVDIESHSGRVEAHMPTSGKIPNRNYQTFVQTSSSAITGDYIFGEQGVFASSSGRLDTELLPYVFQLPSGVTQPSPPTSPSPPAAPIPPIPPIPAAPTSPDTPIAPISPIPAIPAIPPIPPIAGISPDTVKHAISAHPTARGTNFHQSLKTDLISSQTHVRLLEPVFPLNSRAPFVLSSTHIAKSGAMDIVYPRAWTGNIAAQTISGRIDVSGSGLERISGFWGWWSGVGEKGVWRRRSGEGDEVGDSNVNLRTISSRIGLTFRD</sequence>
<feature type="region of interest" description="Disordered" evidence="1">
    <location>
        <begin position="1"/>
        <end position="284"/>
    </location>
</feature>
<evidence type="ECO:0000313" key="3">
    <source>
        <dbReference type="EMBL" id="KAF2149972.1"/>
    </source>
</evidence>
<feature type="compositionally biased region" description="Basic residues" evidence="1">
    <location>
        <begin position="217"/>
        <end position="240"/>
    </location>
</feature>
<reference evidence="3" key="1">
    <citation type="journal article" date="2020" name="Stud. Mycol.">
        <title>101 Dothideomycetes genomes: a test case for predicting lifestyles and emergence of pathogens.</title>
        <authorList>
            <person name="Haridas S."/>
            <person name="Albert R."/>
            <person name="Binder M."/>
            <person name="Bloem J."/>
            <person name="Labutti K."/>
            <person name="Salamov A."/>
            <person name="Andreopoulos B."/>
            <person name="Baker S."/>
            <person name="Barry K."/>
            <person name="Bills G."/>
            <person name="Bluhm B."/>
            <person name="Cannon C."/>
            <person name="Castanera R."/>
            <person name="Culley D."/>
            <person name="Daum C."/>
            <person name="Ezra D."/>
            <person name="Gonzalez J."/>
            <person name="Henrissat B."/>
            <person name="Kuo A."/>
            <person name="Liang C."/>
            <person name="Lipzen A."/>
            <person name="Lutzoni F."/>
            <person name="Magnuson J."/>
            <person name="Mondo S."/>
            <person name="Nolan M."/>
            <person name="Ohm R."/>
            <person name="Pangilinan J."/>
            <person name="Park H.-J."/>
            <person name="Ramirez L."/>
            <person name="Alfaro M."/>
            <person name="Sun H."/>
            <person name="Tritt A."/>
            <person name="Yoshinaga Y."/>
            <person name="Zwiers L.-H."/>
            <person name="Turgeon B."/>
            <person name="Goodwin S."/>
            <person name="Spatafora J."/>
            <person name="Crous P."/>
            <person name="Grigoriev I."/>
        </authorList>
    </citation>
    <scope>NUCLEOTIDE SEQUENCE</scope>
    <source>
        <strain evidence="3">CBS 260.36</strain>
    </source>
</reference>
<feature type="compositionally biased region" description="Low complexity" evidence="1">
    <location>
        <begin position="34"/>
        <end position="47"/>
    </location>
</feature>
<feature type="transmembrane region" description="Helical" evidence="2">
    <location>
        <begin position="323"/>
        <end position="341"/>
    </location>
</feature>
<accession>A0A9P4IY44</accession>
<feature type="compositionally biased region" description="Low complexity" evidence="1">
    <location>
        <begin position="60"/>
        <end position="79"/>
    </location>
</feature>
<keyword evidence="4" id="KW-1185">Reference proteome</keyword>
<proteinExistence type="predicted"/>
<dbReference type="EMBL" id="ML996090">
    <property type="protein sequence ID" value="KAF2149972.1"/>
    <property type="molecule type" value="Genomic_DNA"/>
</dbReference>
<keyword evidence="2" id="KW-0812">Transmembrane</keyword>
<feature type="compositionally biased region" description="Basic and acidic residues" evidence="1">
    <location>
        <begin position="177"/>
        <end position="190"/>
    </location>
</feature>
<evidence type="ECO:0000256" key="2">
    <source>
        <dbReference type="SAM" id="Phobius"/>
    </source>
</evidence>
<feature type="compositionally biased region" description="Acidic residues" evidence="1">
    <location>
        <begin position="259"/>
        <end position="270"/>
    </location>
</feature>
<dbReference type="PANTHER" id="PTHR24216">
    <property type="entry name" value="PAXILLIN-RELATED"/>
    <property type="match status" value="1"/>
</dbReference>
<name>A0A9P4IY44_9PEZI</name>
<feature type="region of interest" description="Disordered" evidence="1">
    <location>
        <begin position="663"/>
        <end position="699"/>
    </location>
</feature>
<dbReference type="OrthoDB" id="3539644at2759"/>
<dbReference type="AlphaFoldDB" id="A0A9P4IY44"/>
<protein>
    <submittedName>
        <fullName evidence="3">Uncharacterized protein</fullName>
    </submittedName>
</protein>
<feature type="compositionally biased region" description="Basic and acidic residues" evidence="1">
    <location>
        <begin position="241"/>
        <end position="258"/>
    </location>
</feature>
<feature type="region of interest" description="Disordered" evidence="1">
    <location>
        <begin position="346"/>
        <end position="381"/>
    </location>
</feature>
<keyword evidence="2" id="KW-0472">Membrane</keyword>
<feature type="compositionally biased region" description="Low complexity" evidence="1">
    <location>
        <begin position="88"/>
        <end position="104"/>
    </location>
</feature>
<dbReference type="Proteomes" id="UP000799439">
    <property type="component" value="Unassembled WGS sequence"/>
</dbReference>
<evidence type="ECO:0000256" key="1">
    <source>
        <dbReference type="SAM" id="MobiDB-lite"/>
    </source>
</evidence>
<feature type="compositionally biased region" description="Pro residues" evidence="1">
    <location>
        <begin position="667"/>
        <end position="690"/>
    </location>
</feature>